<dbReference type="InterPro" id="IPR051654">
    <property type="entry name" value="Meroterpenoid_MTases"/>
</dbReference>
<evidence type="ECO:0000256" key="1">
    <source>
        <dbReference type="ARBA" id="ARBA00005179"/>
    </source>
</evidence>
<evidence type="ECO:0008006" key="7">
    <source>
        <dbReference type="Google" id="ProtNLM"/>
    </source>
</evidence>
<protein>
    <recommendedName>
        <fullName evidence="7">Methyltransferase domain-containing protein</fullName>
    </recommendedName>
</protein>
<name>A0ABR1J5H1_9AGAR</name>
<comment type="similarity">
    <text evidence="4">Belongs to the class I-like SAM-binding methyltransferase superfamily.</text>
</comment>
<sequence>MQAENSLRKDDPKFELELDPDEAQFFQSQTGITNLEELRSHILSVQEEALKIHAYPCIRTFLFLRLRIAKHPAYKLLLEGIENDKTALFLDVGCCFGVDIRNAIADGCPGENIVGSDINQEFWDLGHKLFWSNPDTITSTFIAGNILDPSFILQDPSEKQNLAAFKGKFKFIHASNFFHLFSEEDQKKAAEHLAVLLSPTPGSVIFGSHGGRLTKGLRTEAPPPSARGMIGNEMFCHSPSSWTDMWKAVIPGDKIRIDVELVQQSKENNGFVVDANKVFYRLEWSVTRM</sequence>
<evidence type="ECO:0000313" key="6">
    <source>
        <dbReference type="Proteomes" id="UP001498398"/>
    </source>
</evidence>
<dbReference type="PANTHER" id="PTHR35897">
    <property type="entry name" value="METHYLTRANSFERASE AUSD"/>
    <property type="match status" value="1"/>
</dbReference>
<keyword evidence="3" id="KW-0949">S-adenosyl-L-methionine</keyword>
<keyword evidence="6" id="KW-1185">Reference proteome</keyword>
<gene>
    <name evidence="5" type="ORF">VKT23_013577</name>
</gene>
<organism evidence="5 6">
    <name type="scientific">Marasmiellus scandens</name>
    <dbReference type="NCBI Taxonomy" id="2682957"/>
    <lineage>
        <taxon>Eukaryota</taxon>
        <taxon>Fungi</taxon>
        <taxon>Dikarya</taxon>
        <taxon>Basidiomycota</taxon>
        <taxon>Agaricomycotina</taxon>
        <taxon>Agaricomycetes</taxon>
        <taxon>Agaricomycetidae</taxon>
        <taxon>Agaricales</taxon>
        <taxon>Marasmiineae</taxon>
        <taxon>Omphalotaceae</taxon>
        <taxon>Marasmiellus</taxon>
    </lineage>
</organism>
<dbReference type="PANTHER" id="PTHR35897:SF1">
    <property type="entry name" value="METHYLTRANSFERASE AUSD"/>
    <property type="match status" value="1"/>
</dbReference>
<dbReference type="EMBL" id="JBANRG010000037">
    <property type="protein sequence ID" value="KAK7448848.1"/>
    <property type="molecule type" value="Genomic_DNA"/>
</dbReference>
<dbReference type="Gene3D" id="3.40.50.150">
    <property type="entry name" value="Vaccinia Virus protein VP39"/>
    <property type="match status" value="1"/>
</dbReference>
<dbReference type="InterPro" id="IPR029063">
    <property type="entry name" value="SAM-dependent_MTases_sf"/>
</dbReference>
<reference evidence="5 6" key="1">
    <citation type="submission" date="2024-01" db="EMBL/GenBank/DDBJ databases">
        <title>A draft genome for the cacao thread blight pathogen Marasmiellus scandens.</title>
        <authorList>
            <person name="Baruah I.K."/>
            <person name="Leung J."/>
            <person name="Bukari Y."/>
            <person name="Amoako-Attah I."/>
            <person name="Meinhardt L.W."/>
            <person name="Bailey B.A."/>
            <person name="Cohen S.P."/>
        </authorList>
    </citation>
    <scope>NUCLEOTIDE SEQUENCE [LARGE SCALE GENOMIC DNA]</scope>
    <source>
        <strain evidence="5 6">GH-19</strain>
    </source>
</reference>
<evidence type="ECO:0000256" key="2">
    <source>
        <dbReference type="ARBA" id="ARBA00022679"/>
    </source>
</evidence>
<evidence type="ECO:0000256" key="4">
    <source>
        <dbReference type="ARBA" id="ARBA00038314"/>
    </source>
</evidence>
<evidence type="ECO:0000256" key="3">
    <source>
        <dbReference type="ARBA" id="ARBA00022691"/>
    </source>
</evidence>
<dbReference type="Proteomes" id="UP001498398">
    <property type="component" value="Unassembled WGS sequence"/>
</dbReference>
<accession>A0ABR1J5H1</accession>
<comment type="caution">
    <text evidence="5">The sequence shown here is derived from an EMBL/GenBank/DDBJ whole genome shotgun (WGS) entry which is preliminary data.</text>
</comment>
<proteinExistence type="inferred from homology"/>
<comment type="pathway">
    <text evidence="1">Secondary metabolite biosynthesis.</text>
</comment>
<keyword evidence="2" id="KW-0808">Transferase</keyword>
<evidence type="ECO:0000313" key="5">
    <source>
        <dbReference type="EMBL" id="KAK7448848.1"/>
    </source>
</evidence>
<dbReference type="SUPFAM" id="SSF53335">
    <property type="entry name" value="S-adenosyl-L-methionine-dependent methyltransferases"/>
    <property type="match status" value="1"/>
</dbReference>